<dbReference type="PANTHER" id="PTHR15840:SF10">
    <property type="entry name" value="EKC_KEOPS COMPLEX SUBUNIT TPRKB"/>
    <property type="match status" value="1"/>
</dbReference>
<dbReference type="OrthoDB" id="329139at2759"/>
<dbReference type="Gene3D" id="3.30.2380.10">
    <property type="entry name" value="CGI121/TPRKB"/>
    <property type="match status" value="1"/>
</dbReference>
<evidence type="ECO:0000313" key="10">
    <source>
        <dbReference type="EMBL" id="CAI6334728.1"/>
    </source>
</evidence>
<evidence type="ECO:0000256" key="6">
    <source>
        <dbReference type="ARBA" id="ARBA00023242"/>
    </source>
</evidence>
<dbReference type="Proteomes" id="UP001152607">
    <property type="component" value="Unassembled WGS sequence"/>
</dbReference>
<accession>A0A9W4XKA3</accession>
<dbReference type="Pfam" id="PF08617">
    <property type="entry name" value="CGI-121"/>
    <property type="match status" value="1"/>
</dbReference>
<keyword evidence="5" id="KW-0819">tRNA processing</keyword>
<evidence type="ECO:0000256" key="1">
    <source>
        <dbReference type="ARBA" id="ARBA00004123"/>
    </source>
</evidence>
<dbReference type="GO" id="GO:0002949">
    <property type="term" value="P:tRNA threonylcarbamoyladenosine modification"/>
    <property type="evidence" value="ECO:0007669"/>
    <property type="project" value="TreeGrafter"/>
</dbReference>
<dbReference type="SUPFAM" id="SSF143870">
    <property type="entry name" value="PF0523-like"/>
    <property type="match status" value="1"/>
</dbReference>
<organism evidence="10 11">
    <name type="scientific">Periconia digitata</name>
    <dbReference type="NCBI Taxonomy" id="1303443"/>
    <lineage>
        <taxon>Eukaryota</taxon>
        <taxon>Fungi</taxon>
        <taxon>Dikarya</taxon>
        <taxon>Ascomycota</taxon>
        <taxon>Pezizomycotina</taxon>
        <taxon>Dothideomycetes</taxon>
        <taxon>Pleosporomycetidae</taxon>
        <taxon>Pleosporales</taxon>
        <taxon>Massarineae</taxon>
        <taxon>Periconiaceae</taxon>
        <taxon>Periconia</taxon>
    </lineage>
</organism>
<dbReference type="InterPro" id="IPR036504">
    <property type="entry name" value="CGI121/TPRKB_sf"/>
</dbReference>
<evidence type="ECO:0000256" key="5">
    <source>
        <dbReference type="ARBA" id="ARBA00022694"/>
    </source>
</evidence>
<sequence>MAIVRTFSLPHFDDYPVQVAMFTEVTNANFLRSQLLEANPEFDYAFLDASMIISSLPLFHAIAHAIHSVLSPTTSPLRTRTPHSEIVFRLHSNNNIGESYRKFGIADDTTNLIAIKLSLTPEVTNASVADHLTAVVQGVGVDEGEDGGQLGMFADMAKIRKVYKLNDVRSKGKVAKKPESKDQDEQTKVNERVRMERDIMGIMTLKGS</sequence>
<dbReference type="EMBL" id="CAOQHR010000005">
    <property type="protein sequence ID" value="CAI6334728.1"/>
    <property type="molecule type" value="Genomic_DNA"/>
</dbReference>
<evidence type="ECO:0000256" key="9">
    <source>
        <dbReference type="SAM" id="MobiDB-lite"/>
    </source>
</evidence>
<dbReference type="GO" id="GO:0000408">
    <property type="term" value="C:EKC/KEOPS complex"/>
    <property type="evidence" value="ECO:0007669"/>
    <property type="project" value="TreeGrafter"/>
</dbReference>
<comment type="caution">
    <text evidence="10">The sequence shown here is derived from an EMBL/GenBank/DDBJ whole genome shotgun (WGS) entry which is preliminary data.</text>
</comment>
<dbReference type="GO" id="GO:0005634">
    <property type="term" value="C:nucleus"/>
    <property type="evidence" value="ECO:0007669"/>
    <property type="project" value="UniProtKB-SubCell"/>
</dbReference>
<evidence type="ECO:0000313" key="11">
    <source>
        <dbReference type="Proteomes" id="UP001152607"/>
    </source>
</evidence>
<name>A0A9W4XKA3_9PLEO</name>
<feature type="region of interest" description="Disordered" evidence="9">
    <location>
        <begin position="170"/>
        <end position="190"/>
    </location>
</feature>
<proteinExistence type="inferred from homology"/>
<comment type="similarity">
    <text evidence="2 8">Belongs to the CGI121/TPRKB family.</text>
</comment>
<dbReference type="InterPro" id="IPR013926">
    <property type="entry name" value="CGI121/TPRKB"/>
</dbReference>
<dbReference type="AlphaFoldDB" id="A0A9W4XKA3"/>
<reference evidence="10" key="1">
    <citation type="submission" date="2023-01" db="EMBL/GenBank/DDBJ databases">
        <authorList>
            <person name="Van Ghelder C."/>
            <person name="Rancurel C."/>
        </authorList>
    </citation>
    <scope>NUCLEOTIDE SEQUENCE</scope>
    <source>
        <strain evidence="10">CNCM I-4278</strain>
    </source>
</reference>
<evidence type="ECO:0000256" key="7">
    <source>
        <dbReference type="ARBA" id="ARBA00025043"/>
    </source>
</evidence>
<evidence type="ECO:0000256" key="4">
    <source>
        <dbReference type="ARBA" id="ARBA00016009"/>
    </source>
</evidence>
<keyword evidence="11" id="KW-1185">Reference proteome</keyword>
<evidence type="ECO:0000256" key="8">
    <source>
        <dbReference type="RuleBase" id="RU004398"/>
    </source>
</evidence>
<evidence type="ECO:0000256" key="3">
    <source>
        <dbReference type="ARBA" id="ARBA00015316"/>
    </source>
</evidence>
<gene>
    <name evidence="10" type="ORF">PDIGIT_LOCUS7794</name>
</gene>
<comment type="subcellular location">
    <subcellularLocation>
        <location evidence="1">Nucleus</location>
    </subcellularLocation>
</comment>
<keyword evidence="6 8" id="KW-0539">Nucleus</keyword>
<dbReference type="PANTHER" id="PTHR15840">
    <property type="entry name" value="CGI-121 FAMILY MEMBER"/>
    <property type="match status" value="1"/>
</dbReference>
<protein>
    <recommendedName>
        <fullName evidence="4">EKC/KEOPS complex subunit CGI121</fullName>
    </recommendedName>
    <alternativeName>
        <fullName evidence="3">EKC/KEOPS complex subunit cgi121</fullName>
    </alternativeName>
</protein>
<comment type="function">
    <text evidence="7">Component of the EKC/KEOPS complex that is required for the formation of a threonylcarbamoyl group on adenosine at position 37 (t(6)A37) in tRNAs that read codons beginning with adenine. The complex is probably involved in the transfer of the threonylcarbamoyl moiety of threonylcarbamoyl-AMP (TC-AMP) to the N6 group of A37. CGI121 acts as an allosteric effector that regulates the t(6)A activity of the complex. The EKC/KEOPS complex also promotes both telomere uncapping and telomere elongation. The complex is required for efficient recruitment of transcriptional coactivators. CGI121 is not required for tRNA modification.</text>
</comment>
<dbReference type="GO" id="GO:0005829">
    <property type="term" value="C:cytosol"/>
    <property type="evidence" value="ECO:0007669"/>
    <property type="project" value="TreeGrafter"/>
</dbReference>
<evidence type="ECO:0000256" key="2">
    <source>
        <dbReference type="ARBA" id="ARBA00005546"/>
    </source>
</evidence>